<evidence type="ECO:0000313" key="1">
    <source>
        <dbReference type="EMBL" id="PFH01371.1"/>
    </source>
</evidence>
<gene>
    <name evidence="1" type="ORF">M972_11103</name>
</gene>
<dbReference type="GeneID" id="35804621"/>
<sequence length="97" mass="11379">MDTQRKIQDKNDFKKMIKTYLKQGRNKLLNEFTGTREAMGRIATEKIKDFIKVMDVGLDEAEREYLRELIVSGMYQSFCYGYSIGKIEGKSENRILI</sequence>
<proteinExistence type="predicted"/>
<name>A0AB36TCL4_ACETH</name>
<organism evidence="1 2">
    <name type="scientific">Acetivibrio thermocellus AD2</name>
    <dbReference type="NCBI Taxonomy" id="1138384"/>
    <lineage>
        <taxon>Bacteria</taxon>
        <taxon>Bacillati</taxon>
        <taxon>Bacillota</taxon>
        <taxon>Clostridia</taxon>
        <taxon>Eubacteriales</taxon>
        <taxon>Oscillospiraceae</taxon>
        <taxon>Acetivibrio</taxon>
    </lineage>
</organism>
<reference evidence="1 2" key="1">
    <citation type="submission" date="2017-09" db="EMBL/GenBank/DDBJ databases">
        <title>Evaluation of Pacific Biosciences Sequencing Technology to Finishing C. thermocellum Genome Sequences.</title>
        <authorList>
            <person name="Brown S."/>
        </authorList>
    </citation>
    <scope>NUCLEOTIDE SEQUENCE [LARGE SCALE GENOMIC DNA]</scope>
    <source>
        <strain evidence="1 2">AD2</strain>
    </source>
</reference>
<dbReference type="Proteomes" id="UP000223596">
    <property type="component" value="Unassembled WGS sequence"/>
</dbReference>
<dbReference type="EMBL" id="PDBW01000001">
    <property type="protein sequence ID" value="PFH01371.1"/>
    <property type="molecule type" value="Genomic_DNA"/>
</dbReference>
<dbReference type="RefSeq" id="WP_003513135.1">
    <property type="nucleotide sequence ID" value="NZ_CP013828.1"/>
</dbReference>
<accession>A0AB36TCL4</accession>
<evidence type="ECO:0000313" key="2">
    <source>
        <dbReference type="Proteomes" id="UP000223596"/>
    </source>
</evidence>
<protein>
    <submittedName>
        <fullName evidence="1">Uncharacterized protein</fullName>
    </submittedName>
</protein>
<dbReference type="AlphaFoldDB" id="A0AB36TCL4"/>
<comment type="caution">
    <text evidence="1">The sequence shown here is derived from an EMBL/GenBank/DDBJ whole genome shotgun (WGS) entry which is preliminary data.</text>
</comment>